<organism evidence="2 3">
    <name type="scientific">Haemaphysalis longicornis</name>
    <name type="common">Bush tick</name>
    <dbReference type="NCBI Taxonomy" id="44386"/>
    <lineage>
        <taxon>Eukaryota</taxon>
        <taxon>Metazoa</taxon>
        <taxon>Ecdysozoa</taxon>
        <taxon>Arthropoda</taxon>
        <taxon>Chelicerata</taxon>
        <taxon>Arachnida</taxon>
        <taxon>Acari</taxon>
        <taxon>Parasitiformes</taxon>
        <taxon>Ixodida</taxon>
        <taxon>Ixodoidea</taxon>
        <taxon>Ixodidae</taxon>
        <taxon>Haemaphysalinae</taxon>
        <taxon>Haemaphysalis</taxon>
    </lineage>
</organism>
<feature type="compositionally biased region" description="Polar residues" evidence="1">
    <location>
        <begin position="39"/>
        <end position="59"/>
    </location>
</feature>
<evidence type="ECO:0000313" key="3">
    <source>
        <dbReference type="Proteomes" id="UP000821853"/>
    </source>
</evidence>
<proteinExistence type="predicted"/>
<feature type="compositionally biased region" description="Acidic residues" evidence="1">
    <location>
        <begin position="197"/>
        <end position="209"/>
    </location>
</feature>
<dbReference type="VEuPathDB" id="VectorBase:HLOH_065305"/>
<comment type="caution">
    <text evidence="2">The sequence shown here is derived from an EMBL/GenBank/DDBJ whole genome shotgun (WGS) entry which is preliminary data.</text>
</comment>
<name>A0A9J6GJ83_HAELO</name>
<protein>
    <submittedName>
        <fullName evidence="2">Uncharacterized protein</fullName>
    </submittedName>
</protein>
<dbReference type="AlphaFoldDB" id="A0A9J6GJ83"/>
<dbReference type="EMBL" id="JABSTR010000007">
    <property type="protein sequence ID" value="KAH9374687.1"/>
    <property type="molecule type" value="Genomic_DNA"/>
</dbReference>
<sequence length="209" mass="23451">MRAELMALRSEIRKADTTLHEPDAQSPPLVKHKREEKNLPTTSPEPSHQQATVTPSDQQGLLPAPYATVQEVMDMNSRTVQAMQAATQQAATIPGDPQGPLPAAHATVQDVKNMEIRTIQALQATIEQAIQRSLQQHLPVLQQDIATQQQNFAGYIEERFARLEERLFALEDRHLRRLQKATTAEPTDLHMHQELPPDYDEDDCSPTDA</sequence>
<evidence type="ECO:0000256" key="1">
    <source>
        <dbReference type="SAM" id="MobiDB-lite"/>
    </source>
</evidence>
<feature type="compositionally biased region" description="Basic and acidic residues" evidence="1">
    <location>
        <begin position="10"/>
        <end position="23"/>
    </location>
</feature>
<gene>
    <name evidence="2" type="ORF">HPB48_014697</name>
</gene>
<keyword evidence="3" id="KW-1185">Reference proteome</keyword>
<reference evidence="2 3" key="1">
    <citation type="journal article" date="2020" name="Cell">
        <title>Large-Scale Comparative Analyses of Tick Genomes Elucidate Their Genetic Diversity and Vector Capacities.</title>
        <authorList>
            <consortium name="Tick Genome and Microbiome Consortium (TIGMIC)"/>
            <person name="Jia N."/>
            <person name="Wang J."/>
            <person name="Shi W."/>
            <person name="Du L."/>
            <person name="Sun Y."/>
            <person name="Zhan W."/>
            <person name="Jiang J.F."/>
            <person name="Wang Q."/>
            <person name="Zhang B."/>
            <person name="Ji P."/>
            <person name="Bell-Sakyi L."/>
            <person name="Cui X.M."/>
            <person name="Yuan T.T."/>
            <person name="Jiang B.G."/>
            <person name="Yang W.F."/>
            <person name="Lam T.T."/>
            <person name="Chang Q.C."/>
            <person name="Ding S.J."/>
            <person name="Wang X.J."/>
            <person name="Zhu J.G."/>
            <person name="Ruan X.D."/>
            <person name="Zhao L."/>
            <person name="Wei J.T."/>
            <person name="Ye R.Z."/>
            <person name="Que T.C."/>
            <person name="Du C.H."/>
            <person name="Zhou Y.H."/>
            <person name="Cheng J.X."/>
            <person name="Dai P.F."/>
            <person name="Guo W.B."/>
            <person name="Han X.H."/>
            <person name="Huang E.J."/>
            <person name="Li L.F."/>
            <person name="Wei W."/>
            <person name="Gao Y.C."/>
            <person name="Liu J.Z."/>
            <person name="Shao H.Z."/>
            <person name="Wang X."/>
            <person name="Wang C.C."/>
            <person name="Yang T.C."/>
            <person name="Huo Q.B."/>
            <person name="Li W."/>
            <person name="Chen H.Y."/>
            <person name="Chen S.E."/>
            <person name="Zhou L.G."/>
            <person name="Ni X.B."/>
            <person name="Tian J.H."/>
            <person name="Sheng Y."/>
            <person name="Liu T."/>
            <person name="Pan Y.S."/>
            <person name="Xia L.Y."/>
            <person name="Li J."/>
            <person name="Zhao F."/>
            <person name="Cao W.C."/>
        </authorList>
    </citation>
    <scope>NUCLEOTIDE SEQUENCE [LARGE SCALE GENOMIC DNA]</scope>
    <source>
        <strain evidence="2">HaeL-2018</strain>
    </source>
</reference>
<evidence type="ECO:0000313" key="2">
    <source>
        <dbReference type="EMBL" id="KAH9374687.1"/>
    </source>
</evidence>
<accession>A0A9J6GJ83</accession>
<feature type="region of interest" description="Disordered" evidence="1">
    <location>
        <begin position="1"/>
        <end position="62"/>
    </location>
</feature>
<feature type="region of interest" description="Disordered" evidence="1">
    <location>
        <begin position="179"/>
        <end position="209"/>
    </location>
</feature>
<dbReference type="Proteomes" id="UP000821853">
    <property type="component" value="Chromosome 5"/>
</dbReference>